<dbReference type="AlphaFoldDB" id="A0AAV6UBW0"/>
<protein>
    <submittedName>
        <fullName evidence="2">Uncharacterized protein</fullName>
    </submittedName>
</protein>
<gene>
    <name evidence="2" type="ORF">JTE90_027907</name>
</gene>
<feature type="region of interest" description="Disordered" evidence="1">
    <location>
        <begin position="1"/>
        <end position="64"/>
    </location>
</feature>
<comment type="caution">
    <text evidence="2">The sequence shown here is derived from an EMBL/GenBank/DDBJ whole genome shotgun (WGS) entry which is preliminary data.</text>
</comment>
<evidence type="ECO:0000256" key="1">
    <source>
        <dbReference type="SAM" id="MobiDB-lite"/>
    </source>
</evidence>
<name>A0AAV6UBW0_9ARAC</name>
<keyword evidence="3" id="KW-1185">Reference proteome</keyword>
<evidence type="ECO:0000313" key="3">
    <source>
        <dbReference type="Proteomes" id="UP000827092"/>
    </source>
</evidence>
<proteinExistence type="predicted"/>
<evidence type="ECO:0000313" key="2">
    <source>
        <dbReference type="EMBL" id="KAG8181239.1"/>
    </source>
</evidence>
<dbReference type="Proteomes" id="UP000827092">
    <property type="component" value="Unassembled WGS sequence"/>
</dbReference>
<accession>A0AAV6UBW0</accession>
<sequence length="120" mass="13092">MLGDGRGAAFRRQVPRQPPASGAAPPVLQVHRATVRQHPRTRGGAATPPGERRGSAAHADHRDGQVRGRLLVTPQVPPQTFHFVQIPSSSMRIYFHWIGSNATLRQPSFGVGTTRIDSHH</sequence>
<reference evidence="2 3" key="1">
    <citation type="journal article" date="2022" name="Nat. Ecol. Evol.">
        <title>A masculinizing supergene underlies an exaggerated male reproductive morph in a spider.</title>
        <authorList>
            <person name="Hendrickx F."/>
            <person name="De Corte Z."/>
            <person name="Sonet G."/>
            <person name="Van Belleghem S.M."/>
            <person name="Kostlbacher S."/>
            <person name="Vangestel C."/>
        </authorList>
    </citation>
    <scope>NUCLEOTIDE SEQUENCE [LARGE SCALE GENOMIC DNA]</scope>
    <source>
        <strain evidence="2">W744_W776</strain>
    </source>
</reference>
<organism evidence="2 3">
    <name type="scientific">Oedothorax gibbosus</name>
    <dbReference type="NCBI Taxonomy" id="931172"/>
    <lineage>
        <taxon>Eukaryota</taxon>
        <taxon>Metazoa</taxon>
        <taxon>Ecdysozoa</taxon>
        <taxon>Arthropoda</taxon>
        <taxon>Chelicerata</taxon>
        <taxon>Arachnida</taxon>
        <taxon>Araneae</taxon>
        <taxon>Araneomorphae</taxon>
        <taxon>Entelegynae</taxon>
        <taxon>Araneoidea</taxon>
        <taxon>Linyphiidae</taxon>
        <taxon>Erigoninae</taxon>
        <taxon>Oedothorax</taxon>
    </lineage>
</organism>
<dbReference type="EMBL" id="JAFNEN010000526">
    <property type="protein sequence ID" value="KAG8181239.1"/>
    <property type="molecule type" value="Genomic_DNA"/>
</dbReference>
<feature type="compositionally biased region" description="Basic and acidic residues" evidence="1">
    <location>
        <begin position="50"/>
        <end position="64"/>
    </location>
</feature>